<dbReference type="EMBL" id="JAHWGI010000010">
    <property type="protein sequence ID" value="KAK3907408.1"/>
    <property type="molecule type" value="Genomic_DNA"/>
</dbReference>
<protein>
    <submittedName>
        <fullName evidence="2">Nucleoid-associated protein</fullName>
    </submittedName>
</protein>
<comment type="caution">
    <text evidence="2">The sequence shown here is derived from an EMBL/GenBank/DDBJ whole genome shotgun (WGS) entry which is preliminary data.</text>
</comment>
<evidence type="ECO:0000313" key="3">
    <source>
        <dbReference type="Proteomes" id="UP001219518"/>
    </source>
</evidence>
<proteinExistence type="predicted"/>
<organism evidence="2 3">
    <name type="scientific">Frankliniella fusca</name>
    <dbReference type="NCBI Taxonomy" id="407009"/>
    <lineage>
        <taxon>Eukaryota</taxon>
        <taxon>Metazoa</taxon>
        <taxon>Ecdysozoa</taxon>
        <taxon>Arthropoda</taxon>
        <taxon>Hexapoda</taxon>
        <taxon>Insecta</taxon>
        <taxon>Pterygota</taxon>
        <taxon>Neoptera</taxon>
        <taxon>Paraneoptera</taxon>
        <taxon>Thysanoptera</taxon>
        <taxon>Terebrantia</taxon>
        <taxon>Thripoidea</taxon>
        <taxon>Thripidae</taxon>
        <taxon>Frankliniella</taxon>
    </lineage>
</organism>
<sequence length="113" mass="12848">MIPDPQPTITDEKLEEFKKDLQLSTPNCLFLYHLGSGFISNTLMGTEQILDVETDEGILKLAEECSKLLWKMAKKCDGQTGPFEVPNTRGQHNLRYGTKKEPSALTHQQQKHF</sequence>
<name>A0AAE1GR65_9NEOP</name>
<dbReference type="Proteomes" id="UP001219518">
    <property type="component" value="Unassembled WGS sequence"/>
</dbReference>
<evidence type="ECO:0000256" key="1">
    <source>
        <dbReference type="SAM" id="MobiDB-lite"/>
    </source>
</evidence>
<dbReference type="AlphaFoldDB" id="A0AAE1GR65"/>
<gene>
    <name evidence="2" type="ORF">KUF71_018237</name>
</gene>
<reference evidence="2" key="2">
    <citation type="journal article" date="2023" name="BMC Genomics">
        <title>Pest status, molecular evolution, and epigenetic factors derived from the genome assembly of Frankliniella fusca, a thysanopteran phytovirus vector.</title>
        <authorList>
            <person name="Catto M.A."/>
            <person name="Labadie P.E."/>
            <person name="Jacobson A.L."/>
            <person name="Kennedy G.G."/>
            <person name="Srinivasan R."/>
            <person name="Hunt B.G."/>
        </authorList>
    </citation>
    <scope>NUCLEOTIDE SEQUENCE</scope>
    <source>
        <strain evidence="2">PL_HMW_Pooled</strain>
    </source>
</reference>
<keyword evidence="3" id="KW-1185">Reference proteome</keyword>
<evidence type="ECO:0000313" key="2">
    <source>
        <dbReference type="EMBL" id="KAK3907408.1"/>
    </source>
</evidence>
<feature type="region of interest" description="Disordered" evidence="1">
    <location>
        <begin position="80"/>
        <end position="113"/>
    </location>
</feature>
<accession>A0AAE1GR65</accession>
<reference evidence="2" key="1">
    <citation type="submission" date="2021-07" db="EMBL/GenBank/DDBJ databases">
        <authorList>
            <person name="Catto M.A."/>
            <person name="Jacobson A."/>
            <person name="Kennedy G."/>
            <person name="Labadie P."/>
            <person name="Hunt B.G."/>
            <person name="Srinivasan R."/>
        </authorList>
    </citation>
    <scope>NUCLEOTIDE SEQUENCE</scope>
    <source>
        <strain evidence="2">PL_HMW_Pooled</strain>
        <tissue evidence="2">Head</tissue>
    </source>
</reference>